<evidence type="ECO:0000313" key="2">
    <source>
        <dbReference type="EMBL" id="MFC4096953.1"/>
    </source>
</evidence>
<keyword evidence="3" id="KW-1185">Reference proteome</keyword>
<dbReference type="RefSeq" id="WP_192461681.1">
    <property type="nucleotide sequence ID" value="NZ_JACYFJ010000002.1"/>
</dbReference>
<feature type="signal peptide" evidence="1">
    <location>
        <begin position="1"/>
        <end position="18"/>
    </location>
</feature>
<dbReference type="Proteomes" id="UP001595814">
    <property type="component" value="Unassembled WGS sequence"/>
</dbReference>
<gene>
    <name evidence="2" type="ORF">ACFOUT_13775</name>
</gene>
<dbReference type="InterPro" id="IPR032710">
    <property type="entry name" value="NTF2-like_dom_sf"/>
</dbReference>
<evidence type="ECO:0000313" key="3">
    <source>
        <dbReference type="Proteomes" id="UP001595814"/>
    </source>
</evidence>
<name>A0ABV8JWL6_9FLAO</name>
<dbReference type="Gene3D" id="3.10.450.50">
    <property type="match status" value="1"/>
</dbReference>
<accession>A0ABV8JWL6</accession>
<sequence>MLRILSILFVLLGSQVMAQNEQEAVKKTIEDFFEGFHAQDSLLMKHEVSESVILQTIGKDETGNSIVKNQPFNEFLKSIVSIPATTKFKEVITNYSIKVDGPMANAWTDYEFMLNNEFHHCGVNSFQLVKDANKGWQIIYLIDTRRKEDCN</sequence>
<dbReference type="EMBL" id="JBHSAW010000010">
    <property type="protein sequence ID" value="MFC4096953.1"/>
    <property type="molecule type" value="Genomic_DNA"/>
</dbReference>
<organism evidence="2 3">
    <name type="scientific">Euzebyella saccharophila</name>
    <dbReference type="NCBI Taxonomy" id="679664"/>
    <lineage>
        <taxon>Bacteria</taxon>
        <taxon>Pseudomonadati</taxon>
        <taxon>Bacteroidota</taxon>
        <taxon>Flavobacteriia</taxon>
        <taxon>Flavobacteriales</taxon>
        <taxon>Flavobacteriaceae</taxon>
        <taxon>Euzebyella</taxon>
    </lineage>
</organism>
<comment type="caution">
    <text evidence="2">The sequence shown here is derived from an EMBL/GenBank/DDBJ whole genome shotgun (WGS) entry which is preliminary data.</text>
</comment>
<feature type="chain" id="PRO_5045298049" evidence="1">
    <location>
        <begin position="19"/>
        <end position="151"/>
    </location>
</feature>
<keyword evidence="1" id="KW-0732">Signal</keyword>
<proteinExistence type="predicted"/>
<protein>
    <submittedName>
        <fullName evidence="2">Nuclear transport factor 2 family protein</fullName>
    </submittedName>
</protein>
<dbReference type="SUPFAM" id="SSF54427">
    <property type="entry name" value="NTF2-like"/>
    <property type="match status" value="1"/>
</dbReference>
<reference evidence="3" key="1">
    <citation type="journal article" date="2019" name="Int. J. Syst. Evol. Microbiol.">
        <title>The Global Catalogue of Microorganisms (GCM) 10K type strain sequencing project: providing services to taxonomists for standard genome sequencing and annotation.</title>
        <authorList>
            <consortium name="The Broad Institute Genomics Platform"/>
            <consortium name="The Broad Institute Genome Sequencing Center for Infectious Disease"/>
            <person name="Wu L."/>
            <person name="Ma J."/>
        </authorList>
    </citation>
    <scope>NUCLEOTIDE SEQUENCE [LARGE SCALE GENOMIC DNA]</scope>
    <source>
        <strain evidence="3">CECT 7477</strain>
    </source>
</reference>
<evidence type="ECO:0000256" key="1">
    <source>
        <dbReference type="SAM" id="SignalP"/>
    </source>
</evidence>